<keyword evidence="2" id="KW-0732">Signal</keyword>
<evidence type="ECO:0000313" key="4">
    <source>
        <dbReference type="EMBL" id="CAK7944128.1"/>
    </source>
</evidence>
<dbReference type="InterPro" id="IPR045307">
    <property type="entry name" value="ADCK1_dom"/>
</dbReference>
<dbReference type="InterPro" id="IPR051130">
    <property type="entry name" value="Mito_struct-func_regulator"/>
</dbReference>
<dbReference type="PANTHER" id="PTHR43173">
    <property type="entry name" value="ABC1 FAMILY PROTEIN"/>
    <property type="match status" value="1"/>
</dbReference>
<accession>A0AAV1VFE2</accession>
<dbReference type="InterPro" id="IPR004147">
    <property type="entry name" value="ABC1_dom"/>
</dbReference>
<comment type="similarity">
    <text evidence="1">Belongs to the protein kinase superfamily. ADCK protein kinase family.</text>
</comment>
<dbReference type="Proteomes" id="UP001162060">
    <property type="component" value="Unassembled WGS sequence"/>
</dbReference>
<sequence length="523" mass="60068">MIPHLLFVRARKPLATLSLLLGGVYAADEIQAKVWSRSLRLLVTGGQVMWDYRLHFQGTERDDPSYRPKLQSLNQRIAHRLLHLCYQNGGIYIKFGQQLATFNHGLPKEYTETLAQLQDQAKPVSFKMVEKTIATEFGRPWQELFQEIDETPIACASLAQVHQAVDHAGREVAVKVQYHHLESQMKVDIRVIKWAFQLTEYFFPDVRIQWLVPDFESALLSELDFENEKKNSRRIAACLKHNSSVHVPIVYDELSTKKILSMEFIDAPKISQVEAMKELGLDPPKVAHLLCEVFSEMVFCHGFVHCDPHAGNIFVRRNPDPQGKRKEQLVLLDHGLYREFDRNFRKAYCDLWRAMLLRDSVLLDDCGRRLNIGEVTKYLPLLFTSRMINSKGRPDAAMSQSERKKLSEDLKTMHVSSVTDFLEQLPRDMLFVLRTDNMIRALNKDLGGSTMDRFYVMGTFAVSGHSTFYSGTAEAGKGGIWTSVSYWWDHLNLIVRFHVVDYVLAAIQHVRGESTAKIERVGQ</sequence>
<organism evidence="4 5">
    <name type="scientific">Peronospora matthiolae</name>
    <dbReference type="NCBI Taxonomy" id="2874970"/>
    <lineage>
        <taxon>Eukaryota</taxon>
        <taxon>Sar</taxon>
        <taxon>Stramenopiles</taxon>
        <taxon>Oomycota</taxon>
        <taxon>Peronosporomycetes</taxon>
        <taxon>Peronosporales</taxon>
        <taxon>Peronosporaceae</taxon>
        <taxon>Peronospora</taxon>
    </lineage>
</organism>
<protein>
    <recommendedName>
        <fullName evidence="3">ABC1 atypical kinase-like domain-containing protein</fullName>
    </recommendedName>
</protein>
<dbReference type="InterPro" id="IPR011009">
    <property type="entry name" value="Kinase-like_dom_sf"/>
</dbReference>
<dbReference type="CDD" id="cd13969">
    <property type="entry name" value="ADCK1-like"/>
    <property type="match status" value="1"/>
</dbReference>
<comment type="caution">
    <text evidence="4">The sequence shown here is derived from an EMBL/GenBank/DDBJ whole genome shotgun (WGS) entry which is preliminary data.</text>
</comment>
<gene>
    <name evidence="4" type="ORF">PM001_LOCUS29278</name>
</gene>
<feature type="domain" description="ABC1 atypical kinase-like" evidence="3">
    <location>
        <begin position="116"/>
        <end position="360"/>
    </location>
</feature>
<feature type="chain" id="PRO_5043707459" description="ABC1 atypical kinase-like domain-containing protein" evidence="2">
    <location>
        <begin position="27"/>
        <end position="523"/>
    </location>
</feature>
<name>A0AAV1VFE2_9STRA</name>
<evidence type="ECO:0000259" key="3">
    <source>
        <dbReference type="Pfam" id="PF03109"/>
    </source>
</evidence>
<proteinExistence type="inferred from homology"/>
<dbReference type="AlphaFoldDB" id="A0AAV1VFE2"/>
<dbReference type="Gene3D" id="1.10.510.10">
    <property type="entry name" value="Transferase(Phosphotransferase) domain 1"/>
    <property type="match status" value="1"/>
</dbReference>
<feature type="signal peptide" evidence="2">
    <location>
        <begin position="1"/>
        <end position="26"/>
    </location>
</feature>
<evidence type="ECO:0000313" key="5">
    <source>
        <dbReference type="Proteomes" id="UP001162060"/>
    </source>
</evidence>
<evidence type="ECO:0000256" key="2">
    <source>
        <dbReference type="SAM" id="SignalP"/>
    </source>
</evidence>
<dbReference type="SUPFAM" id="SSF56112">
    <property type="entry name" value="Protein kinase-like (PK-like)"/>
    <property type="match status" value="1"/>
</dbReference>
<evidence type="ECO:0000256" key="1">
    <source>
        <dbReference type="ARBA" id="ARBA00009670"/>
    </source>
</evidence>
<dbReference type="Pfam" id="PF03109">
    <property type="entry name" value="ABC1"/>
    <property type="match status" value="1"/>
</dbReference>
<reference evidence="4" key="1">
    <citation type="submission" date="2024-01" db="EMBL/GenBank/DDBJ databases">
        <authorList>
            <person name="Webb A."/>
        </authorList>
    </citation>
    <scope>NUCLEOTIDE SEQUENCE</scope>
    <source>
        <strain evidence="4">Pm1</strain>
    </source>
</reference>
<dbReference type="PANTHER" id="PTHR43173:SF28">
    <property type="entry name" value="AARF DOMAIN CONTAINING KINASE 5"/>
    <property type="match status" value="1"/>
</dbReference>
<dbReference type="EMBL" id="CAKLBY020000306">
    <property type="protein sequence ID" value="CAK7944128.1"/>
    <property type="molecule type" value="Genomic_DNA"/>
</dbReference>